<dbReference type="OrthoDB" id="6793312at2759"/>
<sequence length="331" mass="37895">MEEKVLTSCVSCTIGLLISFTSILGFPCITVKCLHNKFVNKTEITFSKLCCCSAVTVAIFLIGISFHYIYLIVTAFTEKNSALTIIILLTNLFLCIRPCVSIILCVCKSGIMVNNFRGLEKIRQNWKANQKEDLLEMEAVRSFRKRTVYCFMILACVLLVYATYLMIIDFDTNWSVLRKVATILCFCVDSTLVIIYTSAAKFYTTFFSTYQKNLRNKLLKYKSEKFTTSKIQNSSLRKILILNRRLHCALMWNIKYYNRFCDPGTAIWLIITIILLVANSFVLLTIWIDKSLDLFESGFIGLELQLFLATLTITNSLSNLHELGSVVWCLI</sequence>
<evidence type="ECO:0000256" key="1">
    <source>
        <dbReference type="SAM" id="Phobius"/>
    </source>
</evidence>
<feature type="transmembrane region" description="Helical" evidence="1">
    <location>
        <begin position="14"/>
        <end position="34"/>
    </location>
</feature>
<feature type="transmembrane region" description="Helical" evidence="1">
    <location>
        <begin position="180"/>
        <end position="203"/>
    </location>
</feature>
<organism evidence="2 3">
    <name type="scientific">Ignelater luminosus</name>
    <name type="common">Cucubano</name>
    <name type="synonym">Pyrophorus luminosus</name>
    <dbReference type="NCBI Taxonomy" id="2038154"/>
    <lineage>
        <taxon>Eukaryota</taxon>
        <taxon>Metazoa</taxon>
        <taxon>Ecdysozoa</taxon>
        <taxon>Arthropoda</taxon>
        <taxon>Hexapoda</taxon>
        <taxon>Insecta</taxon>
        <taxon>Pterygota</taxon>
        <taxon>Neoptera</taxon>
        <taxon>Endopterygota</taxon>
        <taxon>Coleoptera</taxon>
        <taxon>Polyphaga</taxon>
        <taxon>Elateriformia</taxon>
        <taxon>Elateroidea</taxon>
        <taxon>Elateridae</taxon>
        <taxon>Agrypninae</taxon>
        <taxon>Pyrophorini</taxon>
        <taxon>Ignelater</taxon>
    </lineage>
</organism>
<feature type="transmembrane region" description="Helical" evidence="1">
    <location>
        <begin position="46"/>
        <end position="70"/>
    </location>
</feature>
<reference evidence="2" key="1">
    <citation type="submission" date="2019-08" db="EMBL/GenBank/DDBJ databases">
        <title>The genome of the North American firefly Photinus pyralis.</title>
        <authorList>
            <consortium name="Photinus pyralis genome working group"/>
            <person name="Fallon T.R."/>
            <person name="Sander Lower S.E."/>
            <person name="Weng J.-K."/>
        </authorList>
    </citation>
    <scope>NUCLEOTIDE SEQUENCE</scope>
    <source>
        <strain evidence="2">TRF0915ILg1</strain>
        <tissue evidence="2">Whole body</tissue>
    </source>
</reference>
<name>A0A8K0D300_IGNLU</name>
<evidence type="ECO:0000313" key="3">
    <source>
        <dbReference type="Proteomes" id="UP000801492"/>
    </source>
</evidence>
<proteinExistence type="predicted"/>
<dbReference type="Proteomes" id="UP000801492">
    <property type="component" value="Unassembled WGS sequence"/>
</dbReference>
<dbReference type="AlphaFoldDB" id="A0A8K0D300"/>
<dbReference type="EMBL" id="VTPC01007658">
    <property type="protein sequence ID" value="KAF2893800.1"/>
    <property type="molecule type" value="Genomic_DNA"/>
</dbReference>
<keyword evidence="1" id="KW-0472">Membrane</keyword>
<feature type="transmembrane region" description="Helical" evidence="1">
    <location>
        <begin position="82"/>
        <end position="107"/>
    </location>
</feature>
<protein>
    <submittedName>
        <fullName evidence="2">Uncharacterized protein</fullName>
    </submittedName>
</protein>
<keyword evidence="1" id="KW-0812">Transmembrane</keyword>
<keyword evidence="3" id="KW-1185">Reference proteome</keyword>
<accession>A0A8K0D300</accession>
<comment type="caution">
    <text evidence="2">The sequence shown here is derived from an EMBL/GenBank/DDBJ whole genome shotgun (WGS) entry which is preliminary data.</text>
</comment>
<keyword evidence="1" id="KW-1133">Transmembrane helix</keyword>
<feature type="transmembrane region" description="Helical" evidence="1">
    <location>
        <begin position="265"/>
        <end position="288"/>
    </location>
</feature>
<gene>
    <name evidence="2" type="ORF">ILUMI_12371</name>
</gene>
<evidence type="ECO:0000313" key="2">
    <source>
        <dbReference type="EMBL" id="KAF2893800.1"/>
    </source>
</evidence>
<feature type="transmembrane region" description="Helical" evidence="1">
    <location>
        <begin position="147"/>
        <end position="168"/>
    </location>
</feature>